<organism evidence="1 2">
    <name type="scientific">Roseofilum casamattae BLCC-M143</name>
    <dbReference type="NCBI Taxonomy" id="3022442"/>
    <lineage>
        <taxon>Bacteria</taxon>
        <taxon>Bacillati</taxon>
        <taxon>Cyanobacteriota</taxon>
        <taxon>Cyanophyceae</taxon>
        <taxon>Desertifilales</taxon>
        <taxon>Desertifilaceae</taxon>
        <taxon>Roseofilum</taxon>
        <taxon>Roseofilum casamattae</taxon>
    </lineage>
</organism>
<dbReference type="Proteomes" id="UP001232992">
    <property type="component" value="Unassembled WGS sequence"/>
</dbReference>
<keyword evidence="2" id="KW-1185">Reference proteome</keyword>
<dbReference type="RefSeq" id="WP_283759047.1">
    <property type="nucleotide sequence ID" value="NZ_JAQOSQ010000014.1"/>
</dbReference>
<gene>
    <name evidence="1" type="ORF">PMH09_14510</name>
</gene>
<name>A0ABT7BYX9_9CYAN</name>
<evidence type="ECO:0000313" key="1">
    <source>
        <dbReference type="EMBL" id="MDJ1184395.1"/>
    </source>
</evidence>
<protein>
    <submittedName>
        <fullName evidence="1">Uncharacterized protein</fullName>
    </submittedName>
</protein>
<comment type="caution">
    <text evidence="1">The sequence shown here is derived from an EMBL/GenBank/DDBJ whole genome shotgun (WGS) entry which is preliminary data.</text>
</comment>
<proteinExistence type="predicted"/>
<dbReference type="EMBL" id="JAQOSQ010000014">
    <property type="protein sequence ID" value="MDJ1184395.1"/>
    <property type="molecule type" value="Genomic_DNA"/>
</dbReference>
<reference evidence="1 2" key="1">
    <citation type="submission" date="2023-01" db="EMBL/GenBank/DDBJ databases">
        <title>Novel diversity within Roseofilum (Cyanobacteria; Desertifilaceae) from marine benthic mats with descriptions of four novel species.</title>
        <authorList>
            <person name="Wang Y."/>
            <person name="Berthold D.E."/>
            <person name="Hu J."/>
            <person name="Lefler F.W."/>
            <person name="Laughinghouse H.D. IV."/>
        </authorList>
    </citation>
    <scope>NUCLEOTIDE SEQUENCE [LARGE SCALE GENOMIC DNA]</scope>
    <source>
        <strain evidence="1 2">BLCC-M143</strain>
    </source>
</reference>
<accession>A0ABT7BYX9</accession>
<evidence type="ECO:0000313" key="2">
    <source>
        <dbReference type="Proteomes" id="UP001232992"/>
    </source>
</evidence>
<sequence length="50" mass="5423">MGSSAVTARVNCFEFGINESEVANFIDRATPSGIRNGELGMAYGIWIWAL</sequence>